<evidence type="ECO:0000313" key="4">
    <source>
        <dbReference type="Proteomes" id="UP000054544"/>
    </source>
</evidence>
<feature type="signal peptide" evidence="2">
    <location>
        <begin position="1"/>
        <end position="17"/>
    </location>
</feature>
<sequence length="200" mass="19833">MQFKALISLCLLGQAVAQATTESQPSGSQTLPPSPTGSICHPHGDHWHCEPTSTAAVVSTQSAAGTCTPHKDHWHCPSGVSKPATPPAQTQSSASASSTGGHDHDDHDHGDGKECTPHNDHWHCPSGVSSPTYPPTAVSTRATTGAPSGTASGSAASATSTTATAGAGRANAVLGAASLLGAVAAKPKREKSGGSHAVGL</sequence>
<dbReference type="EMBL" id="KE384734">
    <property type="protein sequence ID" value="KJK78512.1"/>
    <property type="molecule type" value="Genomic_DNA"/>
</dbReference>
<proteinExistence type="predicted"/>
<gene>
    <name evidence="3" type="ORF">H634G_06210</name>
</gene>
<feature type="compositionally biased region" description="Low complexity" evidence="1">
    <location>
        <begin position="87"/>
        <end position="100"/>
    </location>
</feature>
<dbReference type="STRING" id="1291518.A0A0D9NWY3"/>
<reference evidence="4" key="1">
    <citation type="journal article" date="2014" name="BMC Genomics">
        <title>The genome sequence of the biocontrol fungus Metarhizium anisopliae and comparative genomics of Metarhizium species.</title>
        <authorList>
            <person name="Pattemore J.A."/>
            <person name="Hane J.K."/>
            <person name="Williams A.H."/>
            <person name="Wilson B.A."/>
            <person name="Stodart B.J."/>
            <person name="Ash G.J."/>
        </authorList>
    </citation>
    <scope>NUCLEOTIDE SEQUENCE [LARGE SCALE GENOMIC DNA]</scope>
    <source>
        <strain evidence="4">BRIP 53293</strain>
    </source>
</reference>
<keyword evidence="2" id="KW-0732">Signal</keyword>
<name>A0A0D9NWY3_METAN</name>
<organism evidence="3 4">
    <name type="scientific">Metarhizium anisopliae BRIP 53293</name>
    <dbReference type="NCBI Taxonomy" id="1291518"/>
    <lineage>
        <taxon>Eukaryota</taxon>
        <taxon>Fungi</taxon>
        <taxon>Dikarya</taxon>
        <taxon>Ascomycota</taxon>
        <taxon>Pezizomycotina</taxon>
        <taxon>Sordariomycetes</taxon>
        <taxon>Hypocreomycetidae</taxon>
        <taxon>Hypocreales</taxon>
        <taxon>Clavicipitaceae</taxon>
        <taxon>Metarhizium</taxon>
    </lineage>
</organism>
<evidence type="ECO:0000256" key="2">
    <source>
        <dbReference type="SAM" id="SignalP"/>
    </source>
</evidence>
<keyword evidence="4" id="KW-1185">Reference proteome</keyword>
<dbReference type="AlphaFoldDB" id="A0A0D9NWY3"/>
<feature type="region of interest" description="Disordered" evidence="1">
    <location>
        <begin position="21"/>
        <end position="45"/>
    </location>
</feature>
<feature type="compositionally biased region" description="Low complexity" evidence="1">
    <location>
        <begin position="139"/>
        <end position="156"/>
    </location>
</feature>
<feature type="compositionally biased region" description="Basic and acidic residues" evidence="1">
    <location>
        <begin position="101"/>
        <end position="123"/>
    </location>
</feature>
<dbReference type="Proteomes" id="UP000054544">
    <property type="component" value="Unassembled WGS sequence"/>
</dbReference>
<evidence type="ECO:0000313" key="3">
    <source>
        <dbReference type="EMBL" id="KJK78512.1"/>
    </source>
</evidence>
<accession>A0A0D9NWY3</accession>
<evidence type="ECO:0000256" key="1">
    <source>
        <dbReference type="SAM" id="MobiDB-lite"/>
    </source>
</evidence>
<feature type="compositionally biased region" description="Polar residues" evidence="1">
    <location>
        <begin position="21"/>
        <end position="31"/>
    </location>
</feature>
<dbReference type="OrthoDB" id="5362269at2759"/>
<protein>
    <submittedName>
        <fullName evidence="3">Uncharacterized protein</fullName>
    </submittedName>
</protein>
<feature type="region of interest" description="Disordered" evidence="1">
    <location>
        <begin position="64"/>
        <end position="156"/>
    </location>
</feature>
<feature type="chain" id="PRO_5002341795" evidence="2">
    <location>
        <begin position="18"/>
        <end position="200"/>
    </location>
</feature>